<dbReference type="EC" id="2.10.1.1" evidence="3"/>
<dbReference type="SUPFAM" id="SSF53218">
    <property type="entry name" value="Molybdenum cofactor biosynthesis proteins"/>
    <property type="match status" value="1"/>
</dbReference>
<keyword evidence="4" id="KW-0500">Molybdenum</keyword>
<dbReference type="NCBIfam" id="TIGR00177">
    <property type="entry name" value="molyb_syn"/>
    <property type="match status" value="1"/>
</dbReference>
<dbReference type="GO" id="GO:0061599">
    <property type="term" value="F:molybdopterin molybdotransferase activity"/>
    <property type="evidence" value="ECO:0007669"/>
    <property type="project" value="UniProtKB-EC"/>
</dbReference>
<dbReference type="PANTHER" id="PTHR10192:SF5">
    <property type="entry name" value="GEPHYRIN"/>
    <property type="match status" value="1"/>
</dbReference>
<dbReference type="GO" id="GO:0005829">
    <property type="term" value="C:cytosol"/>
    <property type="evidence" value="ECO:0007669"/>
    <property type="project" value="TreeGrafter"/>
</dbReference>
<dbReference type="Gene3D" id="2.40.340.10">
    <property type="entry name" value="MoeA, C-terminal, domain IV"/>
    <property type="match status" value="1"/>
</dbReference>
<dbReference type="Pfam" id="PF03453">
    <property type="entry name" value="MoeA_N"/>
    <property type="match status" value="1"/>
</dbReference>
<keyword evidence="5" id="KW-0808">Transferase</keyword>
<proteinExistence type="predicted"/>
<dbReference type="Pfam" id="PF03454">
    <property type="entry name" value="MoeA_C"/>
    <property type="match status" value="1"/>
</dbReference>
<dbReference type="FunFam" id="3.40.980.10:FF:000004">
    <property type="entry name" value="Molybdopterin molybdenumtransferase"/>
    <property type="match status" value="1"/>
</dbReference>
<reference evidence="11" key="1">
    <citation type="submission" date="2020-05" db="EMBL/GenBank/DDBJ databases">
        <authorList>
            <person name="Chiriac C."/>
            <person name="Salcher M."/>
            <person name="Ghai R."/>
            <person name="Kavagutti S V."/>
        </authorList>
    </citation>
    <scope>NUCLEOTIDE SEQUENCE</scope>
</reference>
<organism evidence="11">
    <name type="scientific">freshwater metagenome</name>
    <dbReference type="NCBI Taxonomy" id="449393"/>
    <lineage>
        <taxon>unclassified sequences</taxon>
        <taxon>metagenomes</taxon>
        <taxon>ecological metagenomes</taxon>
    </lineage>
</organism>
<comment type="pathway">
    <text evidence="2">Cofactor biosynthesis; molybdopterin biosynthesis.</text>
</comment>
<dbReference type="SMART" id="SM00852">
    <property type="entry name" value="MoCF_biosynth"/>
    <property type="match status" value="1"/>
</dbReference>
<dbReference type="PANTHER" id="PTHR10192">
    <property type="entry name" value="MOLYBDOPTERIN BIOSYNTHESIS PROTEIN"/>
    <property type="match status" value="1"/>
</dbReference>
<feature type="domain" description="MoaB/Mog" evidence="10">
    <location>
        <begin position="203"/>
        <end position="347"/>
    </location>
</feature>
<keyword evidence="8" id="KW-0501">Molybdenum cofactor biosynthesis</keyword>
<dbReference type="AlphaFoldDB" id="A0A6J6DD87"/>
<dbReference type="Gene3D" id="3.90.105.10">
    <property type="entry name" value="Molybdopterin biosynthesis moea protein, domain 2"/>
    <property type="match status" value="1"/>
</dbReference>
<evidence type="ECO:0000256" key="9">
    <source>
        <dbReference type="ARBA" id="ARBA00047317"/>
    </source>
</evidence>
<evidence type="ECO:0000259" key="10">
    <source>
        <dbReference type="SMART" id="SM00852"/>
    </source>
</evidence>
<evidence type="ECO:0000256" key="7">
    <source>
        <dbReference type="ARBA" id="ARBA00022842"/>
    </source>
</evidence>
<dbReference type="InterPro" id="IPR001453">
    <property type="entry name" value="MoaB/Mog_dom"/>
</dbReference>
<accession>A0A6J6DD87</accession>
<dbReference type="SUPFAM" id="SSF63867">
    <property type="entry name" value="MoeA C-terminal domain-like"/>
    <property type="match status" value="1"/>
</dbReference>
<keyword evidence="7" id="KW-0460">Magnesium</keyword>
<dbReference type="FunFam" id="2.170.190.11:FF:000001">
    <property type="entry name" value="Molybdopterin molybdenumtransferase"/>
    <property type="match status" value="1"/>
</dbReference>
<dbReference type="CDD" id="cd00887">
    <property type="entry name" value="MoeA"/>
    <property type="match status" value="1"/>
</dbReference>
<comment type="catalytic activity">
    <reaction evidence="9">
        <text>adenylyl-molybdopterin + molybdate = Mo-molybdopterin + AMP + H(+)</text>
        <dbReference type="Rhea" id="RHEA:35047"/>
        <dbReference type="ChEBI" id="CHEBI:15378"/>
        <dbReference type="ChEBI" id="CHEBI:36264"/>
        <dbReference type="ChEBI" id="CHEBI:62727"/>
        <dbReference type="ChEBI" id="CHEBI:71302"/>
        <dbReference type="ChEBI" id="CHEBI:456215"/>
        <dbReference type="EC" id="2.10.1.1"/>
    </reaction>
</comment>
<protein>
    <recommendedName>
        <fullName evidence="3">molybdopterin molybdotransferase</fullName>
        <ecNumber evidence="3">2.10.1.1</ecNumber>
    </recommendedName>
</protein>
<evidence type="ECO:0000256" key="4">
    <source>
        <dbReference type="ARBA" id="ARBA00022505"/>
    </source>
</evidence>
<evidence type="ECO:0000256" key="3">
    <source>
        <dbReference type="ARBA" id="ARBA00013269"/>
    </source>
</evidence>
<evidence type="ECO:0000256" key="5">
    <source>
        <dbReference type="ARBA" id="ARBA00022679"/>
    </source>
</evidence>
<dbReference type="GO" id="GO:0006777">
    <property type="term" value="P:Mo-molybdopterin cofactor biosynthetic process"/>
    <property type="evidence" value="ECO:0007669"/>
    <property type="project" value="UniProtKB-KW"/>
</dbReference>
<sequence>MAIYVGLSEILGEGSVGRHQVGVPFGSMTPLDDVRAVVLSHCGLGPIVVLPATEAHGLVLAADVVATEPVPPFDNTAVDGYAVRAQDVARTPVTLDVIGELAAGGVATDAVREGTAIRIMTGAPIPEGCDAVVMVEDTERVGNSHVAIHKSAASGDAIRRAGSDVQVGVTVLTQGVVVTPMVEGVLASINAGTVSVYRRPRVGILSTGDELVDDGSPLQPGQIRESNRTMLRRIIAETGADVLDIGIVRDDESVLEQVLRDAVNVQHCDALVTSGGVSMGDYDVVKAVLGRIASMQWFQVAMKPAKPFAFGTLTNDAGVAIPVFGLPGNPVSSLMSFELLARPALKSMMGSRHPYRARVHAIVDEDVTRKPDGKTHFDRVHAYWGATDGRVHVRRTGPQGSHQLAATAVANAIMAVPDGVGVRAGDEVTVSFLGPESGPHAS</sequence>
<dbReference type="InterPro" id="IPR038987">
    <property type="entry name" value="MoeA-like"/>
</dbReference>
<comment type="cofactor">
    <cofactor evidence="1">
        <name>Mg(2+)</name>
        <dbReference type="ChEBI" id="CHEBI:18420"/>
    </cofactor>
</comment>
<evidence type="ECO:0000256" key="6">
    <source>
        <dbReference type="ARBA" id="ARBA00022723"/>
    </source>
</evidence>
<dbReference type="InterPro" id="IPR005111">
    <property type="entry name" value="MoeA_C_domain_IV"/>
</dbReference>
<gene>
    <name evidence="11" type="ORF">UFOPK1572_00893</name>
</gene>
<dbReference type="NCBIfam" id="NF045515">
    <property type="entry name" value="Glp_gephyrin"/>
    <property type="match status" value="1"/>
</dbReference>
<dbReference type="InterPro" id="IPR036135">
    <property type="entry name" value="MoeA_linker/N_sf"/>
</dbReference>
<keyword evidence="6" id="KW-0479">Metal-binding</keyword>
<evidence type="ECO:0000256" key="8">
    <source>
        <dbReference type="ARBA" id="ARBA00023150"/>
    </source>
</evidence>
<dbReference type="Gene3D" id="2.170.190.11">
    <property type="entry name" value="Molybdopterin biosynthesis moea protein, domain 3"/>
    <property type="match status" value="1"/>
</dbReference>
<dbReference type="InterPro" id="IPR036425">
    <property type="entry name" value="MoaB/Mog-like_dom_sf"/>
</dbReference>
<dbReference type="SUPFAM" id="SSF63882">
    <property type="entry name" value="MoeA N-terminal region -like"/>
    <property type="match status" value="1"/>
</dbReference>
<name>A0A6J6DD87_9ZZZZ</name>
<evidence type="ECO:0000256" key="2">
    <source>
        <dbReference type="ARBA" id="ARBA00005046"/>
    </source>
</evidence>
<dbReference type="InterPro" id="IPR036688">
    <property type="entry name" value="MoeA_C_domain_IV_sf"/>
</dbReference>
<dbReference type="InterPro" id="IPR005110">
    <property type="entry name" value="MoeA_linker/N"/>
</dbReference>
<dbReference type="GO" id="GO:0046872">
    <property type="term" value="F:metal ion binding"/>
    <property type="evidence" value="ECO:0007669"/>
    <property type="project" value="UniProtKB-KW"/>
</dbReference>
<dbReference type="Gene3D" id="3.40.980.10">
    <property type="entry name" value="MoaB/Mog-like domain"/>
    <property type="match status" value="1"/>
</dbReference>
<dbReference type="EMBL" id="CAEZTC010000104">
    <property type="protein sequence ID" value="CAB4561921.1"/>
    <property type="molecule type" value="Genomic_DNA"/>
</dbReference>
<evidence type="ECO:0000256" key="1">
    <source>
        <dbReference type="ARBA" id="ARBA00001946"/>
    </source>
</evidence>
<evidence type="ECO:0000313" key="11">
    <source>
        <dbReference type="EMBL" id="CAB4561921.1"/>
    </source>
</evidence>
<dbReference type="Pfam" id="PF00994">
    <property type="entry name" value="MoCF_biosynth"/>
    <property type="match status" value="1"/>
</dbReference>
<dbReference type="UniPathway" id="UPA00344"/>